<dbReference type="EMBL" id="JAYGHX010000009">
    <property type="protein sequence ID" value="MEA5392240.1"/>
    <property type="molecule type" value="Genomic_DNA"/>
</dbReference>
<dbReference type="RefSeq" id="WP_323306201.1">
    <property type="nucleotide sequence ID" value="NZ_JAYGHX010000009.1"/>
</dbReference>
<protein>
    <submittedName>
        <fullName evidence="5">Hydantoinase B/oxoprolinase family protein</fullName>
    </submittedName>
</protein>
<proteinExistence type="inferred from homology"/>
<keyword evidence="6" id="KW-1185">Reference proteome</keyword>
<dbReference type="InterPro" id="IPR008040">
    <property type="entry name" value="Hydant_A_N"/>
</dbReference>
<dbReference type="InterPro" id="IPR045079">
    <property type="entry name" value="Oxoprolinase-like"/>
</dbReference>
<name>A0ABU5RX55_9CYAN</name>
<reference evidence="5 6" key="1">
    <citation type="submission" date="2023-12" db="EMBL/GenBank/DDBJ databases">
        <title>Baltic Sea Cyanobacteria.</title>
        <authorList>
            <person name="Delbaje E."/>
            <person name="Fewer D.P."/>
            <person name="Shishido T.K."/>
        </authorList>
    </citation>
    <scope>NUCLEOTIDE SEQUENCE [LARGE SCALE GENOMIC DNA]</scope>
    <source>
        <strain evidence="5 6">UHCC 0139</strain>
    </source>
</reference>
<comment type="caution">
    <text evidence="5">The sequence shown here is derived from an EMBL/GenBank/DDBJ whole genome shotgun (WGS) entry which is preliminary data.</text>
</comment>
<dbReference type="Pfam" id="PF01968">
    <property type="entry name" value="Hydantoinase_A"/>
    <property type="match status" value="1"/>
</dbReference>
<dbReference type="InterPro" id="IPR003692">
    <property type="entry name" value="Hydantoinase_B"/>
</dbReference>
<dbReference type="PANTHER" id="PTHR11365">
    <property type="entry name" value="5-OXOPROLINASE RELATED"/>
    <property type="match status" value="1"/>
</dbReference>
<evidence type="ECO:0000313" key="6">
    <source>
        <dbReference type="Proteomes" id="UP001304461"/>
    </source>
</evidence>
<feature type="domain" description="Hydantoinase/oxoprolinase N-terminal" evidence="4">
    <location>
        <begin position="7"/>
        <end position="188"/>
    </location>
</feature>
<organism evidence="5 6">
    <name type="scientific">Cyanobium gracile UHCC 0139</name>
    <dbReference type="NCBI Taxonomy" id="3110308"/>
    <lineage>
        <taxon>Bacteria</taxon>
        <taxon>Bacillati</taxon>
        <taxon>Cyanobacteriota</taxon>
        <taxon>Cyanophyceae</taxon>
        <taxon>Synechococcales</taxon>
        <taxon>Prochlorococcaceae</taxon>
        <taxon>Cyanobium</taxon>
    </lineage>
</organism>
<dbReference type="Pfam" id="PF02538">
    <property type="entry name" value="Hydantoinase_B"/>
    <property type="match status" value="1"/>
</dbReference>
<sequence length="1260" mass="131915">MTLTGWRFWIDRGGTFTDVVACTPTGELLVRKRLSDPPRPADGSTPQDPAVAALRELLELAQDQPIPPGLVAELRLGTTVATNALLEWQGAPVLLLVNRGFADLQRIGDQHRPDLFALEIRRAEPPPLRVIEVGGRLAADGVELEPLQLDAVLEHSLARARSDGFGSVAVALLHAGRHPLHEQALGTWLATKGFGPVVLSHQLSRQPRLVPRLDTSVLEASLGPVLGAYLDQVRAAIGAAIPLRVMTSAGALRAPALLQAKDTILSGPAGGMVAAVAVAAAAGFGDGPILGFDMGGTSSDVFHFDGSRGEAAWERSNDTEIDGLRLLAPMLPIHTVAAGGGSVLQVRDGRLQVGPRSAGANPGPACYGRGGPLAITDANLLLGRLPVNALPRLFGPGGDQPADRGVVVERFEALARQLGVAGPEAAAQGALTIAIERMAEAIRRISIQRGHDLRGAVLVSFGSAGGQLTCPLADALGLTRILLHPLAGVLSAYGIGLARPSLLRERTLRQPLEPALLPRLEREIASLLAEASAELGTSGDLAPGEAPCWQARLELRYRGSDQGLELPWPAGSPEGVLALRKGFEARHRQRFGFVVPDEPLVAERLQVEVGAPAPETPAGFVRAAELPEAADPPEPSEWVPLCLAEEHGGGSGAAMVWRQVPLWRREQLAAGQRIAGPALVVEPTGTTVLEPGWGGRVLAGGELLLERQAPSAGAALATGSVGVVDPVRLELYNHRFAAIAEQMGERLRQCSRSVNIRERLDFSCALFDGAGRLVANAPHIPVHLGSMGDSVASLLAAVAAGTLPPLAPGDAYAANDPFDGGTHLPDITLITPVFAPDAADPAASCETPPKPLMFVACRGHHADVGGLTPGSMPPFSRRIEEEGLLLRHVPLLRQGRFDADGWRQRLAAGPHPVRNPDQLLADLQAQVAANRLGESELQRLLTRDGTGEVSAYLGHVLANAAEAVRDAIARLTGGEHSVELDNGSRIAVAVRIDRTARRARIDFSGTSPQLEGNFNAPLAITKAAVLYVFRCLVGRAIPLNAGCFEPIELVVPEGCLLHPRPPAAVVAGNVETSQAVTNALFGALGVMAAAQGTMNNLSFGDADHQYYETICGGTGAGVLADGRGFAGASAVQSHMTNSRLTDPEILEDRFPVRLERFAIRRGSGGTGRWGGGDGVVRRLRFLAPMTVAILSGSRRVLPFGLAGGGDGAVGRNRLERADGRLQELAGCDQVAVQPGDLLEIATPGGGGYGAPDAGGAGEWL</sequence>
<dbReference type="InterPro" id="IPR002821">
    <property type="entry name" value="Hydantoinase_A"/>
</dbReference>
<comment type="similarity">
    <text evidence="1">Belongs to the oxoprolinase family.</text>
</comment>
<evidence type="ECO:0000259" key="2">
    <source>
        <dbReference type="Pfam" id="PF01968"/>
    </source>
</evidence>
<accession>A0ABU5RX55</accession>
<evidence type="ECO:0000259" key="4">
    <source>
        <dbReference type="Pfam" id="PF05378"/>
    </source>
</evidence>
<dbReference type="Pfam" id="PF05378">
    <property type="entry name" value="Hydant_A_N"/>
    <property type="match status" value="1"/>
</dbReference>
<gene>
    <name evidence="5" type="ORF">VB738_13325</name>
</gene>
<dbReference type="Proteomes" id="UP001304461">
    <property type="component" value="Unassembled WGS sequence"/>
</dbReference>
<feature type="domain" description="Hydantoinase A/oxoprolinase" evidence="2">
    <location>
        <begin position="212"/>
        <end position="500"/>
    </location>
</feature>
<evidence type="ECO:0000256" key="1">
    <source>
        <dbReference type="ARBA" id="ARBA00010403"/>
    </source>
</evidence>
<evidence type="ECO:0000259" key="3">
    <source>
        <dbReference type="Pfam" id="PF02538"/>
    </source>
</evidence>
<dbReference type="PANTHER" id="PTHR11365:SF23">
    <property type="entry name" value="HYPOTHETICAL 5-OXOPROLINASE (EUROFUNG)-RELATED"/>
    <property type="match status" value="1"/>
</dbReference>
<feature type="domain" description="Hydantoinase B/oxoprolinase" evidence="3">
    <location>
        <begin position="725"/>
        <end position="1251"/>
    </location>
</feature>
<evidence type="ECO:0000313" key="5">
    <source>
        <dbReference type="EMBL" id="MEA5392240.1"/>
    </source>
</evidence>